<reference evidence="2" key="2">
    <citation type="journal article" date="2021" name="PeerJ">
        <title>Extensive microbial diversity within the chicken gut microbiome revealed by metagenomics and culture.</title>
        <authorList>
            <person name="Gilroy R."/>
            <person name="Ravi A."/>
            <person name="Getino M."/>
            <person name="Pursley I."/>
            <person name="Horton D.L."/>
            <person name="Alikhan N.F."/>
            <person name="Baker D."/>
            <person name="Gharbi K."/>
            <person name="Hall N."/>
            <person name="Watson M."/>
            <person name="Adriaenssens E.M."/>
            <person name="Foster-Nyarko E."/>
            <person name="Jarju S."/>
            <person name="Secka A."/>
            <person name="Antonio M."/>
            <person name="Oren A."/>
            <person name="Chaudhuri R.R."/>
            <person name="La Ragione R."/>
            <person name="Hildebrand F."/>
            <person name="Pallen M.J."/>
        </authorList>
    </citation>
    <scope>NUCLEOTIDE SEQUENCE</scope>
    <source>
        <strain evidence="2">USAMLcec3-3695</strain>
    </source>
</reference>
<feature type="transmembrane region" description="Helical" evidence="1">
    <location>
        <begin position="40"/>
        <end position="56"/>
    </location>
</feature>
<keyword evidence="1" id="KW-0812">Transmembrane</keyword>
<proteinExistence type="predicted"/>
<evidence type="ECO:0000256" key="1">
    <source>
        <dbReference type="SAM" id="Phobius"/>
    </source>
</evidence>
<dbReference type="EMBL" id="DVNB01000086">
    <property type="protein sequence ID" value="HIU57782.1"/>
    <property type="molecule type" value="Genomic_DNA"/>
</dbReference>
<gene>
    <name evidence="2" type="ORF">IAA61_08245</name>
</gene>
<comment type="caution">
    <text evidence="2">The sequence shown here is derived from an EMBL/GenBank/DDBJ whole genome shotgun (WGS) entry which is preliminary data.</text>
</comment>
<sequence>MRDIIMILIGIMFVLAGIFKWYIVLSIFTWRIKPDTKRDVWLIRIVSIIIGIPLYKKDDVVYCCEIIYDIYNRDQKY</sequence>
<dbReference type="AlphaFoldDB" id="A0A9D1MCJ0"/>
<protein>
    <submittedName>
        <fullName evidence="2">Uncharacterized protein</fullName>
    </submittedName>
</protein>
<dbReference type="Proteomes" id="UP000824109">
    <property type="component" value="Unassembled WGS sequence"/>
</dbReference>
<keyword evidence="1" id="KW-0472">Membrane</keyword>
<organism evidence="2 3">
    <name type="scientific">Candidatus Ornithomonoglobus merdipullorum</name>
    <dbReference type="NCBI Taxonomy" id="2840895"/>
    <lineage>
        <taxon>Bacteria</taxon>
        <taxon>Bacillati</taxon>
        <taxon>Bacillota</taxon>
        <taxon>Clostridia</taxon>
        <taxon>Candidatus Ornithomonoglobus</taxon>
    </lineage>
</organism>
<evidence type="ECO:0000313" key="2">
    <source>
        <dbReference type="EMBL" id="HIU57782.1"/>
    </source>
</evidence>
<evidence type="ECO:0000313" key="3">
    <source>
        <dbReference type="Proteomes" id="UP000824109"/>
    </source>
</evidence>
<reference evidence="2" key="1">
    <citation type="submission" date="2020-10" db="EMBL/GenBank/DDBJ databases">
        <authorList>
            <person name="Gilroy R."/>
        </authorList>
    </citation>
    <scope>NUCLEOTIDE SEQUENCE</scope>
    <source>
        <strain evidence="2">USAMLcec3-3695</strain>
    </source>
</reference>
<name>A0A9D1MCJ0_9FIRM</name>
<keyword evidence="1" id="KW-1133">Transmembrane helix</keyword>
<feature type="transmembrane region" description="Helical" evidence="1">
    <location>
        <begin position="6"/>
        <end position="28"/>
    </location>
</feature>
<accession>A0A9D1MCJ0</accession>